<accession>A0ACB9JN68</accession>
<organism evidence="1 2">
    <name type="scientific">Smallanthus sonchifolius</name>
    <dbReference type="NCBI Taxonomy" id="185202"/>
    <lineage>
        <taxon>Eukaryota</taxon>
        <taxon>Viridiplantae</taxon>
        <taxon>Streptophyta</taxon>
        <taxon>Embryophyta</taxon>
        <taxon>Tracheophyta</taxon>
        <taxon>Spermatophyta</taxon>
        <taxon>Magnoliopsida</taxon>
        <taxon>eudicotyledons</taxon>
        <taxon>Gunneridae</taxon>
        <taxon>Pentapetalae</taxon>
        <taxon>asterids</taxon>
        <taxon>campanulids</taxon>
        <taxon>Asterales</taxon>
        <taxon>Asteraceae</taxon>
        <taxon>Asteroideae</taxon>
        <taxon>Heliantheae alliance</taxon>
        <taxon>Millerieae</taxon>
        <taxon>Smallanthus</taxon>
    </lineage>
</organism>
<protein>
    <submittedName>
        <fullName evidence="1">Uncharacterized protein</fullName>
    </submittedName>
</protein>
<dbReference type="Proteomes" id="UP001056120">
    <property type="component" value="Linkage Group LG03"/>
</dbReference>
<gene>
    <name evidence="1" type="ORF">L1987_08703</name>
</gene>
<keyword evidence="2" id="KW-1185">Reference proteome</keyword>
<dbReference type="EMBL" id="CM042020">
    <property type="protein sequence ID" value="KAI3821146.1"/>
    <property type="molecule type" value="Genomic_DNA"/>
</dbReference>
<name>A0ACB9JN68_9ASTR</name>
<reference evidence="1 2" key="2">
    <citation type="journal article" date="2022" name="Mol. Ecol. Resour.">
        <title>The genomes of chicory, endive, great burdock and yacon provide insights into Asteraceae paleo-polyploidization history and plant inulin production.</title>
        <authorList>
            <person name="Fan W."/>
            <person name="Wang S."/>
            <person name="Wang H."/>
            <person name="Wang A."/>
            <person name="Jiang F."/>
            <person name="Liu H."/>
            <person name="Zhao H."/>
            <person name="Xu D."/>
            <person name="Zhang Y."/>
        </authorList>
    </citation>
    <scope>NUCLEOTIDE SEQUENCE [LARGE SCALE GENOMIC DNA]</scope>
    <source>
        <strain evidence="2">cv. Yunnan</strain>
        <tissue evidence="1">Leaves</tissue>
    </source>
</reference>
<proteinExistence type="predicted"/>
<reference evidence="2" key="1">
    <citation type="journal article" date="2022" name="Mol. Ecol. Resour.">
        <title>The genomes of chicory, endive, great burdock and yacon provide insights into Asteraceae palaeo-polyploidization history and plant inulin production.</title>
        <authorList>
            <person name="Fan W."/>
            <person name="Wang S."/>
            <person name="Wang H."/>
            <person name="Wang A."/>
            <person name="Jiang F."/>
            <person name="Liu H."/>
            <person name="Zhao H."/>
            <person name="Xu D."/>
            <person name="Zhang Y."/>
        </authorList>
    </citation>
    <scope>NUCLEOTIDE SEQUENCE [LARGE SCALE GENOMIC DNA]</scope>
    <source>
        <strain evidence="2">cv. Yunnan</strain>
    </source>
</reference>
<comment type="caution">
    <text evidence="1">The sequence shown here is derived from an EMBL/GenBank/DDBJ whole genome shotgun (WGS) entry which is preliminary data.</text>
</comment>
<evidence type="ECO:0000313" key="1">
    <source>
        <dbReference type="EMBL" id="KAI3821146.1"/>
    </source>
</evidence>
<sequence length="90" mass="10103">MLVVRPFVATVVASAALAIFLVVNKTGCWAGYTDGFLTKSQILNIGKLSISSSECLWLFKLLFYKHAKFYPKIRLIFVLFCSSGMIYNVE</sequence>
<evidence type="ECO:0000313" key="2">
    <source>
        <dbReference type="Proteomes" id="UP001056120"/>
    </source>
</evidence>